<proteinExistence type="predicted"/>
<sequence length="181" mass="20432">MGIWLHPKHASMNLVLVFQTSCGFPVIMASPPSSLRQKHIRQYRNQNQFLQRVHDVACPYVWCTIDGTTANEFKVILPKMQLYPDSHGTTRNLTWIVLIDVGSPLFLKVVVRIMNPSGWVLVHNIVGAMVAMIKSGKSSFGVPSTRLPQEMVETIILVDENVLMEKVNLSDLYLVVNDVIF</sequence>
<evidence type="ECO:0000256" key="1">
    <source>
        <dbReference type="SAM" id="SignalP"/>
    </source>
</evidence>
<name>A0A392MBZ5_9FABA</name>
<dbReference type="Proteomes" id="UP000265520">
    <property type="component" value="Unassembled WGS sequence"/>
</dbReference>
<dbReference type="EMBL" id="LXQA010007684">
    <property type="protein sequence ID" value="MCH84966.1"/>
    <property type="molecule type" value="Genomic_DNA"/>
</dbReference>
<evidence type="ECO:0008006" key="4">
    <source>
        <dbReference type="Google" id="ProtNLM"/>
    </source>
</evidence>
<keyword evidence="3" id="KW-1185">Reference proteome</keyword>
<feature type="signal peptide" evidence="1">
    <location>
        <begin position="1"/>
        <end position="29"/>
    </location>
</feature>
<accession>A0A392MBZ5</accession>
<keyword evidence="1" id="KW-0732">Signal</keyword>
<organism evidence="2 3">
    <name type="scientific">Trifolium medium</name>
    <dbReference type="NCBI Taxonomy" id="97028"/>
    <lineage>
        <taxon>Eukaryota</taxon>
        <taxon>Viridiplantae</taxon>
        <taxon>Streptophyta</taxon>
        <taxon>Embryophyta</taxon>
        <taxon>Tracheophyta</taxon>
        <taxon>Spermatophyta</taxon>
        <taxon>Magnoliopsida</taxon>
        <taxon>eudicotyledons</taxon>
        <taxon>Gunneridae</taxon>
        <taxon>Pentapetalae</taxon>
        <taxon>rosids</taxon>
        <taxon>fabids</taxon>
        <taxon>Fabales</taxon>
        <taxon>Fabaceae</taxon>
        <taxon>Papilionoideae</taxon>
        <taxon>50 kb inversion clade</taxon>
        <taxon>NPAAA clade</taxon>
        <taxon>Hologalegina</taxon>
        <taxon>IRL clade</taxon>
        <taxon>Trifolieae</taxon>
        <taxon>Trifolium</taxon>
    </lineage>
</organism>
<evidence type="ECO:0000313" key="3">
    <source>
        <dbReference type="Proteomes" id="UP000265520"/>
    </source>
</evidence>
<feature type="chain" id="PRO_5017438767" description="DUF4283 domain protein" evidence="1">
    <location>
        <begin position="30"/>
        <end position="181"/>
    </location>
</feature>
<gene>
    <name evidence="2" type="ORF">A2U01_0005804</name>
</gene>
<comment type="caution">
    <text evidence="2">The sequence shown here is derived from an EMBL/GenBank/DDBJ whole genome shotgun (WGS) entry which is preliminary data.</text>
</comment>
<reference evidence="2 3" key="1">
    <citation type="journal article" date="2018" name="Front. Plant Sci.">
        <title>Red Clover (Trifolium pratense) and Zigzag Clover (T. medium) - A Picture of Genomic Similarities and Differences.</title>
        <authorList>
            <person name="Dluhosova J."/>
            <person name="Istvanek J."/>
            <person name="Nedelnik J."/>
            <person name="Repkova J."/>
        </authorList>
    </citation>
    <scope>NUCLEOTIDE SEQUENCE [LARGE SCALE GENOMIC DNA]</scope>
    <source>
        <strain evidence="3">cv. 10/8</strain>
        <tissue evidence="2">Leaf</tissue>
    </source>
</reference>
<dbReference type="AlphaFoldDB" id="A0A392MBZ5"/>
<evidence type="ECO:0000313" key="2">
    <source>
        <dbReference type="EMBL" id="MCH84966.1"/>
    </source>
</evidence>
<protein>
    <recommendedName>
        <fullName evidence="4">DUF4283 domain protein</fullName>
    </recommendedName>
</protein>